<dbReference type="PANTHER" id="PTHR35524:SF1">
    <property type="entry name" value="ALPHA-ACETOLACTATE DECARBOXYLASE"/>
    <property type="match status" value="1"/>
</dbReference>
<organism evidence="10 11">
    <name type="scientific">Flavobacterium branchiicola</name>
    <dbReference type="NCBI Taxonomy" id="1114875"/>
    <lineage>
        <taxon>Bacteria</taxon>
        <taxon>Pseudomonadati</taxon>
        <taxon>Bacteroidota</taxon>
        <taxon>Flavobacteriia</taxon>
        <taxon>Flavobacteriales</taxon>
        <taxon>Flavobacteriaceae</taxon>
        <taxon>Flavobacterium</taxon>
    </lineage>
</organism>
<dbReference type="Proteomes" id="UP001595935">
    <property type="component" value="Unassembled WGS sequence"/>
</dbReference>
<evidence type="ECO:0000256" key="4">
    <source>
        <dbReference type="ARBA" id="ARBA00013204"/>
    </source>
</evidence>
<evidence type="ECO:0000313" key="10">
    <source>
        <dbReference type="EMBL" id="MFC4749363.1"/>
    </source>
</evidence>
<evidence type="ECO:0000256" key="2">
    <source>
        <dbReference type="ARBA" id="ARBA00005170"/>
    </source>
</evidence>
<dbReference type="SUPFAM" id="SSF117856">
    <property type="entry name" value="AF0104/ALDC/Ptd012-like"/>
    <property type="match status" value="1"/>
</dbReference>
<evidence type="ECO:0000256" key="9">
    <source>
        <dbReference type="PIRNR" id="PIRNR001332"/>
    </source>
</evidence>
<sequence length="250" mass="28821">MRKNLHIRFFDTITSFLLVTKQNKKKKPVFHYSLIDAMRNNVFVGDLSVKDLRHKGNFGLGTYNYLDGEMIVLDGIFYRAVTNGDISEIKLECQVPYACVTFFSADIEHEIKEVKNIEMLEEQILRRLPSINKPYALRIECSFESIVLGCISRIDPKKNISFDQLLQNRSLYVKENISGTIVGFYNPPSFASIDLSPFHFHFISDDKKYGGHLVSGNFSLVNLKVSIDEKPGYEIILPKQSQEFDKLWLH</sequence>
<comment type="catalytic activity">
    <reaction evidence="1 9">
        <text>(2S)-2-acetolactate + H(+) = (R)-acetoin + CO2</text>
        <dbReference type="Rhea" id="RHEA:21580"/>
        <dbReference type="ChEBI" id="CHEBI:15378"/>
        <dbReference type="ChEBI" id="CHEBI:15686"/>
        <dbReference type="ChEBI" id="CHEBI:16526"/>
        <dbReference type="ChEBI" id="CHEBI:58476"/>
        <dbReference type="EC" id="4.1.1.5"/>
    </reaction>
</comment>
<accession>A0ABV9PH82</accession>
<evidence type="ECO:0000256" key="3">
    <source>
        <dbReference type="ARBA" id="ARBA00007106"/>
    </source>
</evidence>
<reference evidence="11" key="1">
    <citation type="journal article" date="2019" name="Int. J. Syst. Evol. Microbiol.">
        <title>The Global Catalogue of Microorganisms (GCM) 10K type strain sequencing project: providing services to taxonomists for standard genome sequencing and annotation.</title>
        <authorList>
            <consortium name="The Broad Institute Genomics Platform"/>
            <consortium name="The Broad Institute Genome Sequencing Center for Infectious Disease"/>
            <person name="Wu L."/>
            <person name="Ma J."/>
        </authorList>
    </citation>
    <scope>NUCLEOTIDE SEQUENCE [LARGE SCALE GENOMIC DNA]</scope>
    <source>
        <strain evidence="11">WYCCWR 13023</strain>
    </source>
</reference>
<keyword evidence="6 9" id="KW-0210">Decarboxylase</keyword>
<name>A0ABV9PH82_9FLAO</name>
<evidence type="ECO:0000256" key="8">
    <source>
        <dbReference type="ARBA" id="ARBA00023239"/>
    </source>
</evidence>
<dbReference type="Gene3D" id="3.30.1330.80">
    <property type="entry name" value="Hypothetical protein, similar to alpha- acetolactate decarboxylase, domain 2"/>
    <property type="match status" value="2"/>
</dbReference>
<dbReference type="Pfam" id="PF03306">
    <property type="entry name" value="AAL_decarboxy"/>
    <property type="match status" value="1"/>
</dbReference>
<comment type="caution">
    <text evidence="10">The sequence shown here is derived from an EMBL/GenBank/DDBJ whole genome shotgun (WGS) entry which is preliminary data.</text>
</comment>
<dbReference type="EMBL" id="JBHSGV010000007">
    <property type="protein sequence ID" value="MFC4749363.1"/>
    <property type="molecule type" value="Genomic_DNA"/>
</dbReference>
<evidence type="ECO:0000256" key="6">
    <source>
        <dbReference type="ARBA" id="ARBA00022793"/>
    </source>
</evidence>
<evidence type="ECO:0000256" key="5">
    <source>
        <dbReference type="ARBA" id="ARBA00020164"/>
    </source>
</evidence>
<proteinExistence type="inferred from homology"/>
<evidence type="ECO:0000313" key="11">
    <source>
        <dbReference type="Proteomes" id="UP001595935"/>
    </source>
</evidence>
<dbReference type="RefSeq" id="WP_213259398.1">
    <property type="nucleotide sequence ID" value="NZ_JAGYWA010000007.1"/>
</dbReference>
<protein>
    <recommendedName>
        <fullName evidence="5 9">Alpha-acetolactate decarboxylase</fullName>
        <ecNumber evidence="4 9">4.1.1.5</ecNumber>
    </recommendedName>
</protein>
<dbReference type="PIRSF" id="PIRSF001332">
    <property type="entry name" value="Acetolac_decarb"/>
    <property type="match status" value="1"/>
</dbReference>
<comment type="pathway">
    <text evidence="2 9">Polyol metabolism; (R,R)-butane-2,3-diol biosynthesis; (R,R)-butane-2,3-diol from pyruvate: step 2/3.</text>
</comment>
<dbReference type="CDD" id="cd17299">
    <property type="entry name" value="acetolactate_decarboxylase"/>
    <property type="match status" value="1"/>
</dbReference>
<comment type="similarity">
    <text evidence="3 9">Belongs to the alpha-acetolactate decarboxylase family.</text>
</comment>
<dbReference type="InterPro" id="IPR005128">
    <property type="entry name" value="Acetolactate_a_deCO2ase"/>
</dbReference>
<keyword evidence="8 9" id="KW-0456">Lyase</keyword>
<evidence type="ECO:0000256" key="7">
    <source>
        <dbReference type="ARBA" id="ARBA00023061"/>
    </source>
</evidence>
<dbReference type="PANTHER" id="PTHR35524">
    <property type="entry name" value="ALPHA-ACETOLACTATE DECARBOXYLASE"/>
    <property type="match status" value="1"/>
</dbReference>
<evidence type="ECO:0000256" key="1">
    <source>
        <dbReference type="ARBA" id="ARBA00001784"/>
    </source>
</evidence>
<keyword evidence="7 9" id="KW-0005">Acetoin biosynthesis</keyword>
<keyword evidence="11" id="KW-1185">Reference proteome</keyword>
<dbReference type="EC" id="4.1.1.5" evidence="4 9"/>
<gene>
    <name evidence="10" type="ORF">ACFO5S_18070</name>
</gene>